<proteinExistence type="predicted"/>
<dbReference type="PANTHER" id="PTHR48111:SF1">
    <property type="entry name" value="TWO-COMPONENT RESPONSE REGULATOR ORR33"/>
    <property type="match status" value="1"/>
</dbReference>
<dbReference type="InterPro" id="IPR025497">
    <property type="entry name" value="PatA-like_N"/>
</dbReference>
<evidence type="ECO:0000256" key="2">
    <source>
        <dbReference type="ARBA" id="ARBA00023012"/>
    </source>
</evidence>
<dbReference type="PROSITE" id="PS50110">
    <property type="entry name" value="RESPONSE_REGULATORY"/>
    <property type="match status" value="1"/>
</dbReference>
<keyword evidence="2" id="KW-0902">Two-component regulatory system</keyword>
<protein>
    <submittedName>
        <fullName evidence="8">Response regulator</fullName>
    </submittedName>
</protein>
<evidence type="ECO:0000256" key="6">
    <source>
        <dbReference type="PROSITE-ProRule" id="PRU00169"/>
    </source>
</evidence>
<dbReference type="EMBL" id="CP089982">
    <property type="protein sequence ID" value="WXA97654.1"/>
    <property type="molecule type" value="Genomic_DNA"/>
</dbReference>
<keyword evidence="4" id="KW-0238">DNA-binding</keyword>
<dbReference type="SMART" id="SM00448">
    <property type="entry name" value="REC"/>
    <property type="match status" value="1"/>
</dbReference>
<dbReference type="Proteomes" id="UP001379533">
    <property type="component" value="Chromosome"/>
</dbReference>
<keyword evidence="3" id="KW-0805">Transcription regulation</keyword>
<feature type="domain" description="Response regulatory" evidence="7">
    <location>
        <begin position="5"/>
        <end position="122"/>
    </location>
</feature>
<evidence type="ECO:0000256" key="3">
    <source>
        <dbReference type="ARBA" id="ARBA00023015"/>
    </source>
</evidence>
<dbReference type="SUPFAM" id="SSF52172">
    <property type="entry name" value="CheY-like"/>
    <property type="match status" value="1"/>
</dbReference>
<organism evidence="8 9">
    <name type="scientific">Pendulispora brunnea</name>
    <dbReference type="NCBI Taxonomy" id="2905690"/>
    <lineage>
        <taxon>Bacteria</taxon>
        <taxon>Pseudomonadati</taxon>
        <taxon>Myxococcota</taxon>
        <taxon>Myxococcia</taxon>
        <taxon>Myxococcales</taxon>
        <taxon>Sorangiineae</taxon>
        <taxon>Pendulisporaceae</taxon>
        <taxon>Pendulispora</taxon>
    </lineage>
</organism>
<dbReference type="InterPro" id="IPR001789">
    <property type="entry name" value="Sig_transdc_resp-reg_receiver"/>
</dbReference>
<dbReference type="Gene3D" id="3.40.50.2300">
    <property type="match status" value="1"/>
</dbReference>
<dbReference type="InterPro" id="IPR039420">
    <property type="entry name" value="WalR-like"/>
</dbReference>
<evidence type="ECO:0000313" key="9">
    <source>
        <dbReference type="Proteomes" id="UP001379533"/>
    </source>
</evidence>
<sequence>MDVGRILLIHGEENKAQLLAASLQRHGHQVDVRRSARAGFERACAWLPDCIVCHVNLEDIDGFWVARRIRTELGDVSSTPFLFLTSREERQSLLQGLHVGADATLCEPFTEEELAAQVSALIEMARRLHQRRDSFIDGPVDSSMGAAFRGDLAQMSLATVLMILEMERRTGIVTVVTVGGRKATMTVADSGFVACTLDEAERPPTDVLREVLHWKRGRFWFRPTEKADETKDVAIRGSIGAVLLDAMRLGDEATILGPDEIEVDLSPSSRPAIPSSKRGV</sequence>
<dbReference type="Pfam" id="PF14332">
    <property type="entry name" value="DUF4388"/>
    <property type="match status" value="1"/>
</dbReference>
<name>A0ABZ2KHX6_9BACT</name>
<dbReference type="PANTHER" id="PTHR48111">
    <property type="entry name" value="REGULATOR OF RPOS"/>
    <property type="match status" value="1"/>
</dbReference>
<evidence type="ECO:0000256" key="5">
    <source>
        <dbReference type="ARBA" id="ARBA00023163"/>
    </source>
</evidence>
<dbReference type="Pfam" id="PF00072">
    <property type="entry name" value="Response_reg"/>
    <property type="match status" value="1"/>
</dbReference>
<keyword evidence="1" id="KW-0597">Phosphoprotein</keyword>
<keyword evidence="5" id="KW-0804">Transcription</keyword>
<evidence type="ECO:0000313" key="8">
    <source>
        <dbReference type="EMBL" id="WXA97654.1"/>
    </source>
</evidence>
<keyword evidence="9" id="KW-1185">Reference proteome</keyword>
<comment type="caution">
    <text evidence="6">Lacks conserved residue(s) required for the propagation of feature annotation.</text>
</comment>
<dbReference type="InterPro" id="IPR011006">
    <property type="entry name" value="CheY-like_superfamily"/>
</dbReference>
<reference evidence="8 9" key="1">
    <citation type="submission" date="2021-12" db="EMBL/GenBank/DDBJ databases">
        <title>Discovery of the Pendulisporaceae a myxobacterial family with distinct sporulation behavior and unique specialized metabolism.</title>
        <authorList>
            <person name="Garcia R."/>
            <person name="Popoff A."/>
            <person name="Bader C.D."/>
            <person name="Loehr J."/>
            <person name="Walesch S."/>
            <person name="Walt C."/>
            <person name="Boldt J."/>
            <person name="Bunk B."/>
            <person name="Haeckl F.J.F.P.J."/>
            <person name="Gunesch A.P."/>
            <person name="Birkelbach J."/>
            <person name="Nuebel U."/>
            <person name="Pietschmann T."/>
            <person name="Bach T."/>
            <person name="Mueller R."/>
        </authorList>
    </citation>
    <scope>NUCLEOTIDE SEQUENCE [LARGE SCALE GENOMIC DNA]</scope>
    <source>
        <strain evidence="8 9">MSr12523</strain>
    </source>
</reference>
<evidence type="ECO:0000259" key="7">
    <source>
        <dbReference type="PROSITE" id="PS50110"/>
    </source>
</evidence>
<dbReference type="RefSeq" id="WP_394848275.1">
    <property type="nucleotide sequence ID" value="NZ_CP089982.1"/>
</dbReference>
<evidence type="ECO:0000256" key="1">
    <source>
        <dbReference type="ARBA" id="ARBA00022553"/>
    </source>
</evidence>
<accession>A0ABZ2KHX6</accession>
<gene>
    <name evidence="8" type="ORF">LZC95_12520</name>
</gene>
<evidence type="ECO:0000256" key="4">
    <source>
        <dbReference type="ARBA" id="ARBA00023125"/>
    </source>
</evidence>